<dbReference type="VEuPathDB" id="AmoebaDB:DDB_G0274083"/>
<dbReference type="AlphaFoldDB" id="Q556G2"/>
<dbReference type="EMBL" id="AAFI02000011">
    <property type="protein sequence ID" value="EAL70475.1"/>
    <property type="molecule type" value="Genomic_DNA"/>
</dbReference>
<dbReference type="GeneID" id="8619286"/>
<reference evidence="1 3" key="2">
    <citation type="journal article" date="2005" name="Nature">
        <title>The genome of the social amoeba Dictyostelium discoideum.</title>
        <authorList>
            <consortium name="The Dictyostelium discoideum Sequencing Consortium"/>
            <person name="Eichinger L."/>
            <person name="Pachebat J.A."/>
            <person name="Glockner G."/>
            <person name="Rajandream M.A."/>
            <person name="Sucgang R."/>
            <person name="Berriman M."/>
            <person name="Song J."/>
            <person name="Olsen R."/>
            <person name="Szafranski K."/>
            <person name="Xu Q."/>
            <person name="Tunggal B."/>
            <person name="Kummerfeld S."/>
            <person name="Madera M."/>
            <person name="Konfortov B.A."/>
            <person name="Rivero F."/>
            <person name="Bankier A.T."/>
            <person name="Lehmann R."/>
            <person name="Hamlin N."/>
            <person name="Davies R."/>
            <person name="Gaudet P."/>
            <person name="Fey P."/>
            <person name="Pilcher K."/>
            <person name="Chen G."/>
            <person name="Saunders D."/>
            <person name="Sodergren E."/>
            <person name="Davis P."/>
            <person name="Kerhornou A."/>
            <person name="Nie X."/>
            <person name="Hall N."/>
            <person name="Anjard C."/>
            <person name="Hemphill L."/>
            <person name="Bason N."/>
            <person name="Farbrother P."/>
            <person name="Desany B."/>
            <person name="Just E."/>
            <person name="Morio T."/>
            <person name="Rost R."/>
            <person name="Churcher C."/>
            <person name="Cooper J."/>
            <person name="Haydock S."/>
            <person name="van Driessche N."/>
            <person name="Cronin A."/>
            <person name="Goodhead I."/>
            <person name="Muzny D."/>
            <person name="Mourier T."/>
            <person name="Pain A."/>
            <person name="Lu M."/>
            <person name="Harper D."/>
            <person name="Lindsay R."/>
            <person name="Hauser H."/>
            <person name="James K."/>
            <person name="Quiles M."/>
            <person name="Madan Babu M."/>
            <person name="Saito T."/>
            <person name="Buchrieser C."/>
            <person name="Wardroper A."/>
            <person name="Felder M."/>
            <person name="Thangavelu M."/>
            <person name="Johnson D."/>
            <person name="Knights A."/>
            <person name="Loulseged H."/>
            <person name="Mungall K."/>
            <person name="Oliver K."/>
            <person name="Price C."/>
            <person name="Quail M.A."/>
            <person name="Urushihara H."/>
            <person name="Hernandez J."/>
            <person name="Rabbinowitsch E."/>
            <person name="Steffen D."/>
            <person name="Sanders M."/>
            <person name="Ma J."/>
            <person name="Kohara Y."/>
            <person name="Sharp S."/>
            <person name="Simmonds M."/>
            <person name="Spiegler S."/>
            <person name="Tivey A."/>
            <person name="Sugano S."/>
            <person name="White B."/>
            <person name="Walker D."/>
            <person name="Woodward J."/>
            <person name="Winckler T."/>
            <person name="Tanaka Y."/>
            <person name="Shaulsky G."/>
            <person name="Schleicher M."/>
            <person name="Weinstock G."/>
            <person name="Rosenthal A."/>
            <person name="Cox E.C."/>
            <person name="Chisholm R.L."/>
            <person name="Gibbs R."/>
            <person name="Loomis W.F."/>
            <person name="Platzer M."/>
            <person name="Kay R.R."/>
            <person name="Williams J."/>
            <person name="Dear P.H."/>
            <person name="Noegel A.A."/>
            <person name="Barrell B."/>
            <person name="Kuspa A."/>
        </authorList>
    </citation>
    <scope>NUCLEOTIDE SEQUENCE [LARGE SCALE GENOMIC DNA]</scope>
    <source>
        <strain evidence="1 3">AX4</strain>
    </source>
</reference>
<dbReference type="dictyBase" id="DDB_G0274083"/>
<organism evidence="1 3">
    <name type="scientific">Dictyostelium discoideum</name>
    <name type="common">Social amoeba</name>
    <dbReference type="NCBI Taxonomy" id="44689"/>
    <lineage>
        <taxon>Eukaryota</taxon>
        <taxon>Amoebozoa</taxon>
        <taxon>Evosea</taxon>
        <taxon>Eumycetozoa</taxon>
        <taxon>Dictyostelia</taxon>
        <taxon>Dictyosteliales</taxon>
        <taxon>Dictyosteliaceae</taxon>
        <taxon>Dictyostelium</taxon>
    </lineage>
</organism>
<gene>
    <name evidence="2" type="ORF">DDB_G0272630</name>
    <name evidence="1" type="ORF">DDB_G0274083</name>
</gene>
<dbReference type="KEGG" id="ddi:DDB_G0272630"/>
<dbReference type="KEGG" id="ddi:DDB_G0274083"/>
<dbReference type="PaxDb" id="44689-DDB0167946"/>
<dbReference type="RefSeq" id="XP_645013.1">
    <property type="nucleotide sequence ID" value="XM_639921.1"/>
</dbReference>
<evidence type="ECO:0000313" key="1">
    <source>
        <dbReference type="EMBL" id="EAL70475.1"/>
    </source>
</evidence>
<comment type="caution">
    <text evidence="1">The sequence shown here is derived from an EMBL/GenBank/DDBJ whole genome shotgun (WGS) entry which is preliminary data.</text>
</comment>
<dbReference type="eggNOG" id="ENOG502RH74">
    <property type="taxonomic scope" value="Eukaryota"/>
</dbReference>
<evidence type="ECO:0000313" key="2">
    <source>
        <dbReference type="EMBL" id="EAL70952.1"/>
    </source>
</evidence>
<accession>Q86K27</accession>
<proteinExistence type="predicted"/>
<reference evidence="1 3" key="1">
    <citation type="journal article" date="2002" name="Nature">
        <title>Sequence and analysis of chromosome 2 of Dictyostelium discoideum.</title>
        <authorList>
            <consortium name="Dictyostelium Genome Sequencing Consortium"/>
            <person name="Glockner G."/>
            <person name="Eichinger L."/>
            <person name="Szafranski K."/>
            <person name="Pachebat J.A."/>
            <person name="Bankier A.T."/>
            <person name="Dear P.H."/>
            <person name="Lehmann R."/>
            <person name="Baumgart C."/>
            <person name="Parra G."/>
            <person name="Abril J.F."/>
            <person name="Guigo R."/>
            <person name="Kumpf K."/>
            <person name="Tunggal B."/>
            <person name="Cox E."/>
            <person name="Quail M.A."/>
            <person name="Platzer M."/>
            <person name="Rosenthal A."/>
            <person name="Noegel A.A."/>
        </authorList>
    </citation>
    <scope>NUCLEOTIDE SEQUENCE [LARGE SCALE GENOMIC DNA]</scope>
    <source>
        <strain evidence="1 3">AX4</strain>
    </source>
</reference>
<dbReference type="PANTHER" id="PTHR28309">
    <property type="entry name" value="REQUIRED FOR EXCISION 1-B DOMAIN-CONTAINING PROTEIN"/>
    <property type="match status" value="1"/>
</dbReference>
<dbReference type="EMBL" id="AAFI02000009">
    <property type="protein sequence ID" value="EAL70952.1"/>
    <property type="molecule type" value="Genomic_DNA"/>
</dbReference>
<name>Q556G2_DICDI</name>
<accession>Q556G2</accession>
<keyword evidence="3" id="KW-1185">Reference proteome</keyword>
<dbReference type="GeneID" id="8618690"/>
<dbReference type="Pfam" id="PF14966">
    <property type="entry name" value="DNA_repr_REX1B"/>
    <property type="match status" value="1"/>
</dbReference>
<sequence>MEDIEINLSKDKKKEFTQLLESTTPTDKLALFFNLQEQRVLISNQFTSNFKKFLKDQNIEEYNKGCQSITTQLSSIGEEIIQIQESLSTTNPEWSKIISEVRENEKTKFILTAQNQVLKVEIDNSQQLTSNKPNEKPAAGSCFYEHIEKCESQINENRLKINDCIDTINEKLEILKYDLNEAFAGLNTDTSKENQSNHSHHHHDHK</sequence>
<dbReference type="OMA" id="CFYEHIE"/>
<protein>
    <submittedName>
        <fullName evidence="1">Uncharacterized protein</fullName>
    </submittedName>
</protein>
<dbReference type="InterPro" id="IPR039491">
    <property type="entry name" value="REX1-B"/>
</dbReference>
<dbReference type="Proteomes" id="UP000002195">
    <property type="component" value="Unassembled WGS sequence"/>
</dbReference>
<dbReference type="RefSeq" id="XP_644400.1">
    <property type="nucleotide sequence ID" value="XM_639308.1"/>
</dbReference>
<dbReference type="PANTHER" id="PTHR28309:SF1">
    <property type="entry name" value="REQUIRED FOR EXCISION 1-B DOMAIN-CONTAINING PROTEIN"/>
    <property type="match status" value="1"/>
</dbReference>
<evidence type="ECO:0000313" key="3">
    <source>
        <dbReference type="Proteomes" id="UP000002195"/>
    </source>
</evidence>
<dbReference type="HOGENOM" id="CLU_1334027_0_0_1"/>
<dbReference type="dictyBase" id="DDB_G0272630"/>
<dbReference type="SMR" id="Q556G2"/>
<reference evidence="1" key="3">
    <citation type="submission" date="2009-08" db="EMBL/GenBank/DDBJ databases">
        <authorList>
            <consortium name="The Dictyostelium discoideum Sequencing Consortium"/>
            <person name="Eichinger L."/>
            <person name="Pachebat J.A."/>
            <person name="Gloeckner G."/>
            <person name="Rajandream M.-A."/>
            <person name="Sucgang R."/>
            <person name="Song J."/>
            <person name="Cox E.C."/>
            <person name="Tunggal B."/>
            <person name="Szafranski K."/>
            <person name="Konfortov B.A."/>
            <person name="Farbrother P."/>
            <person name="Bankier A.T."/>
            <person name="Lehmann R."/>
            <person name="Hamlin N."/>
            <person name="Xu Q."/>
            <person name="Davies R."/>
            <person name="Gaudet P."/>
            <person name="Fey P."/>
            <person name="Pilcher K."/>
            <person name="Chen G."/>
            <person name="Saunders D."/>
            <person name="Sodergren E."/>
            <person name="Davis P."/>
            <person name="Nie X."/>
            <person name="Kerhornou A."/>
            <person name="Hemphill L."/>
            <person name="Bason N."/>
            <person name="Berriman M."/>
            <person name="Desany B."/>
            <person name="Churcher C."/>
            <person name="Cooper J."/>
            <person name="van Driessche N."/>
            <person name="Cronin A."/>
            <person name="Goodhead I."/>
            <person name="Muzny D."/>
            <person name="Hall N."/>
            <person name="Harper D."/>
            <person name="Lindsay R."/>
            <person name="Hauser H."/>
            <person name="James K."/>
            <person name="Quiles M."/>
            <person name="Buchrieser C."/>
            <person name="Wardroper A."/>
            <person name="Thangavelu M."/>
            <person name="Johnson D."/>
            <person name="Knights A."/>
            <person name="Loulseged H."/>
            <person name="Mungall K."/>
            <person name="Price C."/>
            <person name="Ma J."/>
            <person name="Quail M."/>
            <person name="Hernandez J."/>
            <person name="Rabbinowitsch E."/>
            <person name="Steffen D."/>
            <person name="Sanders M."/>
            <person name="Weinstock G."/>
            <person name="Sharp S."/>
            <person name="Just E."/>
            <person name="Shaulsky G."/>
            <person name="Simmonds M."/>
            <person name="Tivey A."/>
            <person name="White B."/>
            <person name="Walker D."/>
            <person name="Woodward J."/>
            <person name="Winckler T."/>
            <person name="Schleicher M."/>
            <person name="Rosenthal A."/>
            <person name="Rivero F."/>
            <person name="Chisholm R.L."/>
            <person name="Gibbs R."/>
            <person name="Loomis W.F."/>
            <person name="Platzer M."/>
            <person name="Kay R.R."/>
            <person name="Williams J."/>
            <person name="Dear P.H."/>
            <person name="Noegel A.A."/>
            <person name="Barrell B."/>
            <person name="Kuspa A."/>
        </authorList>
    </citation>
    <scope>NUCLEOTIDE SEQUENCE</scope>
    <source>
        <strain evidence="1">AX4</strain>
    </source>
</reference>